<protein>
    <submittedName>
        <fullName evidence="1">Uncharacterized protein</fullName>
    </submittedName>
</protein>
<name>A0A291GC45_9RHOB</name>
<dbReference type="Proteomes" id="UP000217935">
    <property type="component" value="Chromosome"/>
</dbReference>
<evidence type="ECO:0000313" key="2">
    <source>
        <dbReference type="Proteomes" id="UP000217935"/>
    </source>
</evidence>
<dbReference type="KEGG" id="ceh:CEW89_08445"/>
<dbReference type="AlphaFoldDB" id="A0A291GC45"/>
<keyword evidence="2" id="KW-1185">Reference proteome</keyword>
<dbReference type="EMBL" id="CP022196">
    <property type="protein sequence ID" value="ATG47602.1"/>
    <property type="molecule type" value="Genomic_DNA"/>
</dbReference>
<accession>A0A291GC45</accession>
<sequence length="150" mass="15391">MKTLNPSALAAVVGVIDADAYAAGTYTTGWISMSDFQAIQAIVLAGDLGASATIDAKIEQATDASGTGAKDVTDAAITQLTKAGSDDNKQAIIDLWAEDLDLANDFAYARLSLTVSTAACDAGAVVMGHYARYQPASNNDLSTVAEIVTL</sequence>
<organism evidence="1 2">
    <name type="scientific">Celeribacter ethanolicus</name>
    <dbReference type="NCBI Taxonomy" id="1758178"/>
    <lineage>
        <taxon>Bacteria</taxon>
        <taxon>Pseudomonadati</taxon>
        <taxon>Pseudomonadota</taxon>
        <taxon>Alphaproteobacteria</taxon>
        <taxon>Rhodobacterales</taxon>
        <taxon>Roseobacteraceae</taxon>
        <taxon>Celeribacter</taxon>
    </lineage>
</organism>
<dbReference type="RefSeq" id="WP_096805587.1">
    <property type="nucleotide sequence ID" value="NZ_CP022196.1"/>
</dbReference>
<proteinExistence type="predicted"/>
<gene>
    <name evidence="1" type="ORF">CEW89_08445</name>
</gene>
<dbReference type="OrthoDB" id="7565054at2"/>
<reference evidence="1 2" key="1">
    <citation type="submission" date="2017-06" db="EMBL/GenBank/DDBJ databases">
        <title>Celeribacter sp. TSPH2 complete genome sequence.</title>
        <authorList>
            <person name="Woo J.-H."/>
            <person name="Kim H.-S."/>
        </authorList>
    </citation>
    <scope>NUCLEOTIDE SEQUENCE [LARGE SCALE GENOMIC DNA]</scope>
    <source>
        <strain evidence="1 2">TSPH2</strain>
    </source>
</reference>
<evidence type="ECO:0000313" key="1">
    <source>
        <dbReference type="EMBL" id="ATG47602.1"/>
    </source>
</evidence>